<keyword evidence="1" id="KW-1133">Transmembrane helix</keyword>
<comment type="caution">
    <text evidence="2">The sequence shown here is derived from an EMBL/GenBank/DDBJ whole genome shotgun (WGS) entry which is preliminary data.</text>
</comment>
<evidence type="ECO:0000313" key="2">
    <source>
        <dbReference type="EMBL" id="KAF2287448.1"/>
    </source>
</evidence>
<proteinExistence type="predicted"/>
<organism evidence="2 3">
    <name type="scientific">Hevea brasiliensis</name>
    <name type="common">Para rubber tree</name>
    <name type="synonym">Siphonia brasiliensis</name>
    <dbReference type="NCBI Taxonomy" id="3981"/>
    <lineage>
        <taxon>Eukaryota</taxon>
        <taxon>Viridiplantae</taxon>
        <taxon>Streptophyta</taxon>
        <taxon>Embryophyta</taxon>
        <taxon>Tracheophyta</taxon>
        <taxon>Spermatophyta</taxon>
        <taxon>Magnoliopsida</taxon>
        <taxon>eudicotyledons</taxon>
        <taxon>Gunneridae</taxon>
        <taxon>Pentapetalae</taxon>
        <taxon>rosids</taxon>
        <taxon>fabids</taxon>
        <taxon>Malpighiales</taxon>
        <taxon>Euphorbiaceae</taxon>
        <taxon>Crotonoideae</taxon>
        <taxon>Micrandreae</taxon>
        <taxon>Hevea</taxon>
    </lineage>
</organism>
<protein>
    <submittedName>
        <fullName evidence="2">Uncharacterized protein</fullName>
    </submittedName>
</protein>
<feature type="transmembrane region" description="Helical" evidence="1">
    <location>
        <begin position="131"/>
        <end position="149"/>
    </location>
</feature>
<gene>
    <name evidence="2" type="ORF">GH714_000514</name>
</gene>
<sequence>MLQRVSIGSCPSLMAFSPRGELPSMLKHLEIINCPKLESVADRFQNDASLEHIEAIFDYLTRDLPCKLSSDMFLSHLVSHKPLMLLWQCLFFLVQYLIFPIYELGATFSFLELDTLIVDLDAIEVLAYQNTVALVILNPGILMKMYVLINI</sequence>
<keyword evidence="1" id="KW-0812">Transmembrane</keyword>
<dbReference type="AlphaFoldDB" id="A0A6A6KHR8"/>
<evidence type="ECO:0000313" key="3">
    <source>
        <dbReference type="Proteomes" id="UP000467840"/>
    </source>
</evidence>
<keyword evidence="1" id="KW-0472">Membrane</keyword>
<name>A0A6A6KHR8_HEVBR</name>
<accession>A0A6A6KHR8</accession>
<dbReference type="Proteomes" id="UP000467840">
    <property type="component" value="Chromosome 8"/>
</dbReference>
<dbReference type="EMBL" id="JAAGAX010000016">
    <property type="protein sequence ID" value="KAF2287448.1"/>
    <property type="molecule type" value="Genomic_DNA"/>
</dbReference>
<reference evidence="2 3" key="1">
    <citation type="journal article" date="2020" name="Mol. Plant">
        <title>The Chromosome-Based Rubber Tree Genome Provides New Insights into Spurge Genome Evolution and Rubber Biosynthesis.</title>
        <authorList>
            <person name="Liu J."/>
            <person name="Shi C."/>
            <person name="Shi C.C."/>
            <person name="Li W."/>
            <person name="Zhang Q.J."/>
            <person name="Zhang Y."/>
            <person name="Li K."/>
            <person name="Lu H.F."/>
            <person name="Shi C."/>
            <person name="Zhu S.T."/>
            <person name="Xiao Z.Y."/>
            <person name="Nan H."/>
            <person name="Yue Y."/>
            <person name="Zhu X.G."/>
            <person name="Wu Y."/>
            <person name="Hong X.N."/>
            <person name="Fan G.Y."/>
            <person name="Tong Y."/>
            <person name="Zhang D."/>
            <person name="Mao C.L."/>
            <person name="Liu Y.L."/>
            <person name="Hao S.J."/>
            <person name="Liu W.Q."/>
            <person name="Lv M.Q."/>
            <person name="Zhang H.B."/>
            <person name="Liu Y."/>
            <person name="Hu-Tang G.R."/>
            <person name="Wang J.P."/>
            <person name="Wang J.H."/>
            <person name="Sun Y.H."/>
            <person name="Ni S.B."/>
            <person name="Chen W.B."/>
            <person name="Zhang X.C."/>
            <person name="Jiao Y.N."/>
            <person name="Eichler E.E."/>
            <person name="Li G.H."/>
            <person name="Liu X."/>
            <person name="Gao L.Z."/>
        </authorList>
    </citation>
    <scope>NUCLEOTIDE SEQUENCE [LARGE SCALE GENOMIC DNA]</scope>
    <source>
        <strain evidence="3">cv. GT1</strain>
        <tissue evidence="2">Leaf</tissue>
    </source>
</reference>
<keyword evidence="3" id="KW-1185">Reference proteome</keyword>
<evidence type="ECO:0000256" key="1">
    <source>
        <dbReference type="SAM" id="Phobius"/>
    </source>
</evidence>
<feature type="transmembrane region" description="Helical" evidence="1">
    <location>
        <begin position="85"/>
        <end position="111"/>
    </location>
</feature>